<dbReference type="PRINTS" id="PR00756">
    <property type="entry name" value="ALADIPTASE"/>
</dbReference>
<dbReference type="EMBL" id="CP058214">
    <property type="protein sequence ID" value="QPC45170.1"/>
    <property type="molecule type" value="Genomic_DNA"/>
</dbReference>
<dbReference type="FunFam" id="2.60.40.1840:FF:000001">
    <property type="entry name" value="Aminopeptidase N"/>
    <property type="match status" value="1"/>
</dbReference>
<dbReference type="Proteomes" id="UP000593594">
    <property type="component" value="Chromosome"/>
</dbReference>
<proteinExistence type="inferred from homology"/>
<dbReference type="InterPro" id="IPR024601">
    <property type="entry name" value="Peptidase_M1_pepN_C"/>
</dbReference>
<evidence type="ECO:0000256" key="9">
    <source>
        <dbReference type="ARBA" id="ARBA00022801"/>
    </source>
</evidence>
<dbReference type="FunFam" id="3.30.2010.30:FF:000002">
    <property type="entry name" value="Putative aminopeptidase N"/>
    <property type="match status" value="1"/>
</dbReference>
<dbReference type="GO" id="GO:0016285">
    <property type="term" value="F:alanyl aminopeptidase activity"/>
    <property type="evidence" value="ECO:0007669"/>
    <property type="project" value="UniProtKB-EC"/>
</dbReference>
<evidence type="ECO:0000256" key="8">
    <source>
        <dbReference type="ARBA" id="ARBA00022723"/>
    </source>
</evidence>
<dbReference type="Pfam" id="PF17432">
    <property type="entry name" value="DUF3458_C"/>
    <property type="match status" value="1"/>
</dbReference>
<dbReference type="KEGG" id="kmn:HW532_04085"/>
<feature type="domain" description="Peptidase M1 alanyl aminopeptidase Ig-like fold" evidence="15">
    <location>
        <begin position="453"/>
        <end position="556"/>
    </location>
</feature>
<keyword evidence="19" id="KW-1185">Reference proteome</keyword>
<gene>
    <name evidence="18" type="primary">pepN</name>
    <name evidence="18" type="ORF">HW532_04085</name>
</gene>
<evidence type="ECO:0000256" key="1">
    <source>
        <dbReference type="ARBA" id="ARBA00000098"/>
    </source>
</evidence>
<keyword evidence="10" id="KW-0862">Zinc</keyword>
<comment type="similarity">
    <text evidence="3">Belongs to the peptidase M1 family.</text>
</comment>
<keyword evidence="7" id="KW-0645">Protease</keyword>
<dbReference type="Gene3D" id="1.25.50.10">
    <property type="entry name" value="Peptidase M1, alanyl aminopeptidase, C-terminal domain"/>
    <property type="match status" value="1"/>
</dbReference>
<evidence type="ECO:0000259" key="14">
    <source>
        <dbReference type="Pfam" id="PF01433"/>
    </source>
</evidence>
<dbReference type="Pfam" id="PF17900">
    <property type="entry name" value="Peptidase_M1_N"/>
    <property type="match status" value="1"/>
</dbReference>
<dbReference type="GO" id="GO:0008237">
    <property type="term" value="F:metallopeptidase activity"/>
    <property type="evidence" value="ECO:0007669"/>
    <property type="project" value="UniProtKB-UniRule"/>
</dbReference>
<feature type="domain" description="Peptidase M1 membrane alanine aminopeptidase" evidence="14">
    <location>
        <begin position="234"/>
        <end position="447"/>
    </location>
</feature>
<dbReference type="InterPro" id="IPR001930">
    <property type="entry name" value="Peptidase_M1"/>
</dbReference>
<dbReference type="GO" id="GO:0006508">
    <property type="term" value="P:proteolysis"/>
    <property type="evidence" value="ECO:0007669"/>
    <property type="project" value="UniProtKB-UniRule"/>
</dbReference>
<name>A0A7S8C835_9HYPH</name>
<dbReference type="InterPro" id="IPR012779">
    <property type="entry name" value="Peptidase_M1_pepN"/>
</dbReference>
<comment type="catalytic activity">
    <reaction evidence="1">
        <text>Release of an N-terminal amino acid, Xaa-|-Yaa- from a peptide, amide or arylamide. Xaa is preferably Ala, but may be most amino acids including Pro (slow action). When a terminal hydrophobic residue is followed by a prolyl residue, the two may be released as an intact Xaa-Pro dipeptide.</text>
        <dbReference type="EC" id="3.4.11.2"/>
    </reaction>
</comment>
<evidence type="ECO:0000256" key="13">
    <source>
        <dbReference type="NCBIfam" id="TIGR02414"/>
    </source>
</evidence>
<dbReference type="InterPro" id="IPR035414">
    <property type="entry name" value="Peptidase_M1_pepN_Ig-like"/>
</dbReference>
<evidence type="ECO:0000256" key="10">
    <source>
        <dbReference type="ARBA" id="ARBA00022833"/>
    </source>
</evidence>
<evidence type="ECO:0000256" key="6">
    <source>
        <dbReference type="ARBA" id="ARBA00022438"/>
    </source>
</evidence>
<evidence type="ECO:0000256" key="7">
    <source>
        <dbReference type="ARBA" id="ARBA00022670"/>
    </source>
</evidence>
<evidence type="ECO:0000256" key="12">
    <source>
        <dbReference type="ARBA" id="ARBA00059739"/>
    </source>
</evidence>
<evidence type="ECO:0000259" key="16">
    <source>
        <dbReference type="Pfam" id="PF17432"/>
    </source>
</evidence>
<dbReference type="InterPro" id="IPR027268">
    <property type="entry name" value="Peptidase_M4/M1_CTD_sf"/>
</dbReference>
<dbReference type="Gene3D" id="2.60.40.1730">
    <property type="entry name" value="tricorn interacting facor f3 domain"/>
    <property type="match status" value="1"/>
</dbReference>
<evidence type="ECO:0000256" key="2">
    <source>
        <dbReference type="ARBA" id="ARBA00001947"/>
    </source>
</evidence>
<evidence type="ECO:0000259" key="17">
    <source>
        <dbReference type="Pfam" id="PF17900"/>
    </source>
</evidence>
<dbReference type="NCBIfam" id="TIGR02414">
    <property type="entry name" value="pepN_proteo"/>
    <property type="match status" value="1"/>
</dbReference>
<comment type="cofactor">
    <cofactor evidence="2">
        <name>Zn(2+)</name>
        <dbReference type="ChEBI" id="CHEBI:29105"/>
    </cofactor>
</comment>
<dbReference type="Gene3D" id="1.10.390.10">
    <property type="entry name" value="Neutral Protease Domain 2"/>
    <property type="match status" value="1"/>
</dbReference>
<evidence type="ECO:0000259" key="15">
    <source>
        <dbReference type="Pfam" id="PF11940"/>
    </source>
</evidence>
<dbReference type="FunFam" id="2.60.40.1730:FF:000005">
    <property type="entry name" value="Aminopeptidase N"/>
    <property type="match status" value="1"/>
</dbReference>
<dbReference type="FunFam" id="1.10.390.10:FF:000002">
    <property type="entry name" value="Aminopeptidase N"/>
    <property type="match status" value="1"/>
</dbReference>
<dbReference type="InterPro" id="IPR014782">
    <property type="entry name" value="Peptidase_M1_dom"/>
</dbReference>
<accession>A0A7S8C835</accession>
<evidence type="ECO:0000256" key="4">
    <source>
        <dbReference type="ARBA" id="ARBA00012564"/>
    </source>
</evidence>
<protein>
    <recommendedName>
        <fullName evidence="5 13">Aminopeptidase N</fullName>
        <ecNumber evidence="4 13">3.4.11.2</ecNumber>
    </recommendedName>
</protein>
<dbReference type="Pfam" id="PF01433">
    <property type="entry name" value="Peptidase_M1"/>
    <property type="match status" value="1"/>
</dbReference>
<dbReference type="InterPro" id="IPR042097">
    <property type="entry name" value="Aminopeptidase_N-like_N_sf"/>
</dbReference>
<sequence length="883" mass="98029">MRTETPQPVRLSDYRPPTHTIDEVALTVRLAPQKTLVSARLKVRPNPKSDAGPDAPLVLDGEAIELRGIMLDGVPLAQGDYAVTDESLTIARVPAGPFELEIETACNPEANTALSGLYRSNGTYCTQCEAQGFRRITYYPDRPDVLARFTTRIEARRSDAPVLLANGNLVDSGEIEGTEKHYAVWEDPFPKPAYLFALVAGNLAVFEDSFTTMSGREVALKIYVEPGKEDRCAWAMASLKSAMRWDEETFGREYDLDIFMIVAVPDFNMGAMENKGLNVFNDKYILARPDTATDQDYANIERIIAHEYFHNWTGNRITCRDWFQLCLKEGLTVFRDQEFSSDVRSRPVRRISDVRLLRSQQFSEDAGPLAHPVRPSSYIEINNFYTATVYEKGAEVVRMLHTLIGGQAFRAGMDLYFARHDGEAVTMEDFVACMAEASGRDLSQFFAWYEQAGTPRLIVTDSYDETAGTYSLTVAQETPPTPDQPDKKPLDIPFAVGLVGPDGQEMPLVLDGEGAMERPVLELTQREQTFRFRDVAARPVPSLNRGFSAPVRLETDLGDGDWLFLMSHDSDPFNRWEAAQIYAKRLLIRLAGDASSGAPLADAPDFAEALGRSLRDQSLEPAFKAELLGLPSETDLAGEIARNVDPQAIHDARRHLQASLGRALSGELQDIYERFATSGPYSPDADSAGRRGLRNAALGLIAMADGERGAAQAFEHFRTAENMTDTIAALSALTRTNRPERDRALDAFYAAHSGDHLLVDKWLMLNAAIPFPETLERVRTLMEHEAFSITRPNNVRALIGAFAGLNPATFNDPSGDGYRLLADVVLELDPLNPQVAARLSGSFKTWRMLEPGRRALAKAEIERIRACKTLSRDVYEIVTRILG</sequence>
<keyword evidence="11" id="KW-0482">Metalloprotease</keyword>
<dbReference type="InterPro" id="IPR045357">
    <property type="entry name" value="Aminopeptidase_N-like_N"/>
</dbReference>
<reference evidence="18 19" key="1">
    <citation type="submission" date="2020-06" db="EMBL/GenBank/DDBJ databases">
        <title>Genome sequence of 2 isolates from Red Sea Mangroves.</title>
        <authorList>
            <person name="Sefrji F."/>
            <person name="Michoud G."/>
            <person name="Merlino G."/>
            <person name="Daffonchio D."/>
        </authorList>
    </citation>
    <scope>NUCLEOTIDE SEQUENCE [LARGE SCALE GENOMIC DNA]</scope>
    <source>
        <strain evidence="18 19">R1DC25</strain>
    </source>
</reference>
<comment type="function">
    <text evidence="12">Aminopeptidase N is involved in the degradation of intracellular peptides generated by protein breakdown during normal growth as well as in response to nutrient starvation.</text>
</comment>
<dbReference type="InterPro" id="IPR038438">
    <property type="entry name" value="PepN_Ig-like_sf"/>
</dbReference>
<evidence type="ECO:0000256" key="5">
    <source>
        <dbReference type="ARBA" id="ARBA00015611"/>
    </source>
</evidence>
<feature type="domain" description="Aminopeptidase N-like N-terminal" evidence="17">
    <location>
        <begin position="95"/>
        <end position="195"/>
    </location>
</feature>
<keyword evidence="6 18" id="KW-0031">Aminopeptidase</keyword>
<dbReference type="AlphaFoldDB" id="A0A7S8C835"/>
<dbReference type="Gene3D" id="3.30.2010.30">
    <property type="match status" value="1"/>
</dbReference>
<organism evidence="18 19">
    <name type="scientific">Kaustia mangrovi</name>
    <dbReference type="NCBI Taxonomy" id="2593653"/>
    <lineage>
        <taxon>Bacteria</taxon>
        <taxon>Pseudomonadati</taxon>
        <taxon>Pseudomonadota</taxon>
        <taxon>Alphaproteobacteria</taxon>
        <taxon>Hyphomicrobiales</taxon>
        <taxon>Parvibaculaceae</taxon>
        <taxon>Kaustia</taxon>
    </lineage>
</organism>
<dbReference type="PANTHER" id="PTHR46322:SF1">
    <property type="entry name" value="PUROMYCIN-SENSITIVE AMINOPEPTIDASE"/>
    <property type="match status" value="1"/>
</dbReference>
<keyword evidence="9 18" id="KW-0378">Hydrolase</keyword>
<keyword evidence="8" id="KW-0479">Metal-binding</keyword>
<dbReference type="Gene3D" id="2.60.40.1840">
    <property type="match status" value="1"/>
</dbReference>
<evidence type="ECO:0000313" key="18">
    <source>
        <dbReference type="EMBL" id="QPC45170.1"/>
    </source>
</evidence>
<dbReference type="EC" id="3.4.11.2" evidence="4 13"/>
<dbReference type="SUPFAM" id="SSF55486">
    <property type="entry name" value="Metalloproteases ('zincins'), catalytic domain"/>
    <property type="match status" value="1"/>
</dbReference>
<dbReference type="SUPFAM" id="SSF63737">
    <property type="entry name" value="Leukotriene A4 hydrolase N-terminal domain"/>
    <property type="match status" value="1"/>
</dbReference>
<evidence type="ECO:0000256" key="11">
    <source>
        <dbReference type="ARBA" id="ARBA00023049"/>
    </source>
</evidence>
<feature type="domain" description="Peptidase M1 alanyl aminopeptidase C-terminal" evidence="16">
    <location>
        <begin position="561"/>
        <end position="882"/>
    </location>
</feature>
<evidence type="ECO:0000256" key="3">
    <source>
        <dbReference type="ARBA" id="ARBA00010136"/>
    </source>
</evidence>
<dbReference type="Pfam" id="PF11940">
    <property type="entry name" value="DUF3458"/>
    <property type="match status" value="1"/>
</dbReference>
<dbReference type="GO" id="GO:0008270">
    <property type="term" value="F:zinc ion binding"/>
    <property type="evidence" value="ECO:0007669"/>
    <property type="project" value="InterPro"/>
</dbReference>
<dbReference type="PANTHER" id="PTHR46322">
    <property type="entry name" value="PUROMYCIN-SENSITIVE AMINOPEPTIDASE"/>
    <property type="match status" value="1"/>
</dbReference>
<dbReference type="CDD" id="cd09600">
    <property type="entry name" value="M1_APN"/>
    <property type="match status" value="1"/>
</dbReference>
<evidence type="ECO:0000313" key="19">
    <source>
        <dbReference type="Proteomes" id="UP000593594"/>
    </source>
</evidence>
<dbReference type="InterPro" id="IPR037144">
    <property type="entry name" value="Peptidase_M1_pepN_C_sf"/>
</dbReference>